<dbReference type="RefSeq" id="WP_262859884.1">
    <property type="nucleotide sequence ID" value="NZ_JAHTVY010000004.1"/>
</dbReference>
<accession>A0AAN5MCU2</accession>
<reference evidence="1" key="1">
    <citation type="journal article" date="2018" name="Genome Biol.">
        <title>SKESA: strategic k-mer extension for scrupulous assemblies.</title>
        <authorList>
            <person name="Souvorov A."/>
            <person name="Agarwala R."/>
            <person name="Lipman D.J."/>
        </authorList>
    </citation>
    <scope>NUCLEOTIDE SEQUENCE</scope>
    <source>
        <strain evidence="1">Morganella morganii ARLG-3209</strain>
    </source>
</reference>
<evidence type="ECO:0000313" key="1">
    <source>
        <dbReference type="EMBL" id="HAT3807711.1"/>
    </source>
</evidence>
<gene>
    <name evidence="1" type="ORF">I8608_000508</name>
</gene>
<dbReference type="AlphaFoldDB" id="A0AAN5MCU2"/>
<name>A0AAN5MCU2_MORMO</name>
<sequence>MAENKICFSDVKMAGNMEIITAADKSVYGFTGDNETDNSELLTALL</sequence>
<reference evidence="1" key="2">
    <citation type="submission" date="2020-10" db="EMBL/GenBank/DDBJ databases">
        <authorList>
            <consortium name="NCBI Pathogen Detection Project"/>
        </authorList>
    </citation>
    <scope>NUCLEOTIDE SEQUENCE</scope>
    <source>
        <strain evidence="1">Morganella morganii ARLG-3209</strain>
    </source>
</reference>
<evidence type="ECO:0000313" key="2">
    <source>
        <dbReference type="Proteomes" id="UP000865968"/>
    </source>
</evidence>
<dbReference type="EMBL" id="DACSWI010000001">
    <property type="protein sequence ID" value="HAT3807711.1"/>
    <property type="molecule type" value="Genomic_DNA"/>
</dbReference>
<comment type="caution">
    <text evidence="1">The sequence shown here is derived from an EMBL/GenBank/DDBJ whole genome shotgun (WGS) entry which is preliminary data.</text>
</comment>
<proteinExistence type="predicted"/>
<organism evidence="1 2">
    <name type="scientific">Morganella morganii</name>
    <name type="common">Proteus morganii</name>
    <dbReference type="NCBI Taxonomy" id="582"/>
    <lineage>
        <taxon>Bacteria</taxon>
        <taxon>Pseudomonadati</taxon>
        <taxon>Pseudomonadota</taxon>
        <taxon>Gammaproteobacteria</taxon>
        <taxon>Enterobacterales</taxon>
        <taxon>Morganellaceae</taxon>
        <taxon>Morganella</taxon>
    </lineage>
</organism>
<dbReference type="Proteomes" id="UP000865968">
    <property type="component" value="Unassembled WGS sequence"/>
</dbReference>
<protein>
    <submittedName>
        <fullName evidence="1">Uncharacterized protein</fullName>
    </submittedName>
</protein>